<accession>A0A7Y9KVT1</accession>
<dbReference type="AlphaFoldDB" id="A0A7Y9KVT1"/>
<gene>
    <name evidence="2" type="ORF">HEB29_001088</name>
</gene>
<feature type="region of interest" description="Disordered" evidence="1">
    <location>
        <begin position="24"/>
        <end position="45"/>
    </location>
</feature>
<sequence>MTASVPRGDRLARSLFLTFLLARHAPGAGSGPDGGGAYRERRISV</sequence>
<protein>
    <submittedName>
        <fullName evidence="2">Uncharacterized protein</fullName>
    </submittedName>
</protein>
<proteinExistence type="predicted"/>
<dbReference type="Proteomes" id="UP000530403">
    <property type="component" value="Unassembled WGS sequence"/>
</dbReference>
<evidence type="ECO:0000313" key="2">
    <source>
        <dbReference type="EMBL" id="NYE40077.1"/>
    </source>
</evidence>
<organism evidence="2 3">
    <name type="scientific">Streptomyces fulvorobeus</name>
    <dbReference type="NCBI Taxonomy" id="284028"/>
    <lineage>
        <taxon>Bacteria</taxon>
        <taxon>Bacillati</taxon>
        <taxon>Actinomycetota</taxon>
        <taxon>Actinomycetes</taxon>
        <taxon>Kitasatosporales</taxon>
        <taxon>Streptomycetaceae</taxon>
        <taxon>Streptomyces</taxon>
    </lineage>
</organism>
<dbReference type="RefSeq" id="WP_173312138.1">
    <property type="nucleotide sequence ID" value="NZ_BAAAUE010000007.1"/>
</dbReference>
<evidence type="ECO:0000313" key="3">
    <source>
        <dbReference type="Proteomes" id="UP000530403"/>
    </source>
</evidence>
<comment type="caution">
    <text evidence="2">The sequence shown here is derived from an EMBL/GenBank/DDBJ whole genome shotgun (WGS) entry which is preliminary data.</text>
</comment>
<feature type="compositionally biased region" description="Gly residues" evidence="1">
    <location>
        <begin position="28"/>
        <end position="37"/>
    </location>
</feature>
<dbReference type="EMBL" id="JACCCF010000001">
    <property type="protein sequence ID" value="NYE40077.1"/>
    <property type="molecule type" value="Genomic_DNA"/>
</dbReference>
<name>A0A7Y9KVT1_9ACTN</name>
<reference evidence="2 3" key="1">
    <citation type="submission" date="2020-07" db="EMBL/GenBank/DDBJ databases">
        <title>Sequencing the genomes of 1000 actinobacteria strains.</title>
        <authorList>
            <person name="Klenk H.-P."/>
        </authorList>
    </citation>
    <scope>NUCLEOTIDE SEQUENCE [LARGE SCALE GENOMIC DNA]</scope>
    <source>
        <strain evidence="2 3">DSM 41455</strain>
    </source>
</reference>
<evidence type="ECO:0000256" key="1">
    <source>
        <dbReference type="SAM" id="MobiDB-lite"/>
    </source>
</evidence>